<proteinExistence type="predicted"/>
<feature type="transmembrane region" description="Helical" evidence="1">
    <location>
        <begin position="55"/>
        <end position="72"/>
    </location>
</feature>
<accession>E9T481</accession>
<protein>
    <recommendedName>
        <fullName evidence="2">SPW repeat-containing integral membrane domain-containing protein</fullName>
    </recommendedName>
</protein>
<evidence type="ECO:0000259" key="2">
    <source>
        <dbReference type="Pfam" id="PF03779"/>
    </source>
</evidence>
<dbReference type="Proteomes" id="UP000004245">
    <property type="component" value="Unassembled WGS sequence"/>
</dbReference>
<keyword evidence="1" id="KW-1133">Transmembrane helix</keyword>
<organism evidence="3 4">
    <name type="scientific">Prescottella equi ATCC 33707</name>
    <dbReference type="NCBI Taxonomy" id="525370"/>
    <lineage>
        <taxon>Bacteria</taxon>
        <taxon>Bacillati</taxon>
        <taxon>Actinomycetota</taxon>
        <taxon>Actinomycetes</taxon>
        <taxon>Mycobacteriales</taxon>
        <taxon>Nocardiaceae</taxon>
        <taxon>Prescottella</taxon>
    </lineage>
</organism>
<keyword evidence="1" id="KW-0472">Membrane</keyword>
<dbReference type="InterPro" id="IPR005530">
    <property type="entry name" value="SPW"/>
</dbReference>
<feature type="transmembrane region" description="Helical" evidence="1">
    <location>
        <begin position="30"/>
        <end position="49"/>
    </location>
</feature>
<sequence length="143" mass="15271">MIGRSVSVTLRVEDTILFPRRLVMKASTRWQDYAAVIIGAYAALSPLWLDTNNAAVWSLIVLGVLIAVAGLLHMARPEMVAADYAMGVLGVLLFISPWVMNFHTMTGAAWTAWVVGALAVVVSVVGMPAMSSRMHGHGGVAAH</sequence>
<evidence type="ECO:0000256" key="1">
    <source>
        <dbReference type="SAM" id="Phobius"/>
    </source>
</evidence>
<feature type="domain" description="SPW repeat-containing integral membrane" evidence="2">
    <location>
        <begin position="30"/>
        <end position="123"/>
    </location>
</feature>
<comment type="caution">
    <text evidence="3">The sequence shown here is derived from an EMBL/GenBank/DDBJ whole genome shotgun (WGS) entry which is preliminary data.</text>
</comment>
<dbReference type="HOGENOM" id="CLU_132100_0_0_11"/>
<feature type="transmembrane region" description="Helical" evidence="1">
    <location>
        <begin position="84"/>
        <end position="102"/>
    </location>
</feature>
<name>E9T481_RHOHA</name>
<dbReference type="STRING" id="43767.A6I91_05700"/>
<evidence type="ECO:0000313" key="3">
    <source>
        <dbReference type="EMBL" id="EGD23048.1"/>
    </source>
</evidence>
<dbReference type="Pfam" id="PF03779">
    <property type="entry name" value="SPW"/>
    <property type="match status" value="1"/>
</dbReference>
<dbReference type="AlphaFoldDB" id="E9T481"/>
<feature type="transmembrane region" description="Helical" evidence="1">
    <location>
        <begin position="108"/>
        <end position="127"/>
    </location>
</feature>
<keyword evidence="1" id="KW-0812">Transmembrane</keyword>
<reference evidence="3" key="1">
    <citation type="submission" date="2011-01" db="EMBL/GenBank/DDBJ databases">
        <authorList>
            <person name="Muzny D."/>
            <person name="Qin X."/>
            <person name="Buhay C."/>
            <person name="Dugan-Rocha S."/>
            <person name="Ding Y."/>
            <person name="Chen G."/>
            <person name="Hawes A."/>
            <person name="Holder M."/>
            <person name="Jhangiani S."/>
            <person name="Johnson A."/>
            <person name="Khan Z."/>
            <person name="Li Z."/>
            <person name="Liu W."/>
            <person name="Liu X."/>
            <person name="Perez L."/>
            <person name="Shen H."/>
            <person name="Wang Q."/>
            <person name="Watt J."/>
            <person name="Xi L."/>
            <person name="Xin Y."/>
            <person name="Zhou J."/>
            <person name="Deng J."/>
            <person name="Jiang H."/>
            <person name="Liu Y."/>
            <person name="Qu J."/>
            <person name="Song X.-Z."/>
            <person name="Zhang L."/>
            <person name="Villasana D."/>
            <person name="Johnson A."/>
            <person name="Liu J."/>
            <person name="Liyanage D."/>
            <person name="Lorensuhewa L."/>
            <person name="Robinson T."/>
            <person name="Song A."/>
            <person name="Song B.-B."/>
            <person name="Dinh H."/>
            <person name="Thornton R."/>
            <person name="Coyle M."/>
            <person name="Francisco L."/>
            <person name="Jackson L."/>
            <person name="Javaid M."/>
            <person name="Korchina V."/>
            <person name="Kovar C."/>
            <person name="Mata R."/>
            <person name="Mathew T."/>
            <person name="Ngo R."/>
            <person name="Nguyen L."/>
            <person name="Nguyen N."/>
            <person name="Okwuonu G."/>
            <person name="Ongeri F."/>
            <person name="Pham C."/>
            <person name="Simmons D."/>
            <person name="Wilczek-Boney K."/>
            <person name="Hale W."/>
            <person name="Jakkamsetti A."/>
            <person name="Pham P."/>
            <person name="Ruth R."/>
            <person name="San Lucas F."/>
            <person name="Warren J."/>
            <person name="Zhang J."/>
            <person name="Zhao Z."/>
            <person name="Zhou C."/>
            <person name="Zhu D."/>
            <person name="Lee S."/>
            <person name="Bess C."/>
            <person name="Blankenburg K."/>
            <person name="Forbes L."/>
            <person name="Fu Q."/>
            <person name="Gubbala S."/>
            <person name="Hirani K."/>
            <person name="Jayaseelan J.C."/>
            <person name="Lara F."/>
            <person name="Munidasa M."/>
            <person name="Palculict T."/>
            <person name="Patil S."/>
            <person name="Pu L.-L."/>
            <person name="Saada N."/>
            <person name="Tang L."/>
            <person name="Weissenberger G."/>
            <person name="Zhu Y."/>
            <person name="Hemphill L."/>
            <person name="Shang Y."/>
            <person name="Youmans B."/>
            <person name="Ayvaz T."/>
            <person name="Ross M."/>
            <person name="Santibanez J."/>
            <person name="Aqrawi P."/>
            <person name="Gross S."/>
            <person name="Joshi V."/>
            <person name="Fowler G."/>
            <person name="Nazareth L."/>
            <person name="Reid J."/>
            <person name="Worley K."/>
            <person name="Petrosino J."/>
            <person name="Highlander S."/>
            <person name="Gibbs R."/>
        </authorList>
    </citation>
    <scope>NUCLEOTIDE SEQUENCE [LARGE SCALE GENOMIC DNA]</scope>
    <source>
        <strain evidence="3">ATCC 33707</strain>
    </source>
</reference>
<keyword evidence="4" id="KW-1185">Reference proteome</keyword>
<dbReference type="EMBL" id="ADNW02000013">
    <property type="protein sequence ID" value="EGD23048.1"/>
    <property type="molecule type" value="Genomic_DNA"/>
</dbReference>
<evidence type="ECO:0000313" key="4">
    <source>
        <dbReference type="Proteomes" id="UP000004245"/>
    </source>
</evidence>
<gene>
    <name evidence="3" type="ORF">HMPREF0724_12865</name>
</gene>